<comment type="caution">
    <text evidence="2">The sequence shown here is derived from an EMBL/GenBank/DDBJ whole genome shotgun (WGS) entry which is preliminary data.</text>
</comment>
<gene>
    <name evidence="2" type="ORF">H5410_027220</name>
</gene>
<keyword evidence="3" id="KW-1185">Reference proteome</keyword>
<protein>
    <submittedName>
        <fullName evidence="2">Uncharacterized protein</fullName>
    </submittedName>
</protein>
<name>A0A9J5Z177_SOLCO</name>
<keyword evidence="1" id="KW-0472">Membrane</keyword>
<sequence>MLETLELRFCVDVGCVYLVSPKLENLYILSSYKITKLCSVDVSDRLRQSLKLQSLEILFHNFILPLSFLVTLYIFNFGNSSLSHSPKLERMIIQQREKLSNPTNKEKVNC</sequence>
<reference evidence="2 3" key="1">
    <citation type="submission" date="2020-09" db="EMBL/GenBank/DDBJ databases">
        <title>De no assembly of potato wild relative species, Solanum commersonii.</title>
        <authorList>
            <person name="Cho K."/>
        </authorList>
    </citation>
    <scope>NUCLEOTIDE SEQUENCE [LARGE SCALE GENOMIC DNA]</scope>
    <source>
        <strain evidence="2">LZ3.2</strain>
        <tissue evidence="2">Leaf</tissue>
    </source>
</reference>
<accession>A0A9J5Z177</accession>
<keyword evidence="1" id="KW-1133">Transmembrane helix</keyword>
<evidence type="ECO:0000313" key="2">
    <source>
        <dbReference type="EMBL" id="KAG5605728.1"/>
    </source>
</evidence>
<dbReference type="Proteomes" id="UP000824120">
    <property type="component" value="Chromosome 5"/>
</dbReference>
<dbReference type="EMBL" id="JACXVP010000005">
    <property type="protein sequence ID" value="KAG5605728.1"/>
    <property type="molecule type" value="Genomic_DNA"/>
</dbReference>
<feature type="transmembrane region" description="Helical" evidence="1">
    <location>
        <begin position="57"/>
        <end position="75"/>
    </location>
</feature>
<keyword evidence="1" id="KW-0812">Transmembrane</keyword>
<evidence type="ECO:0000313" key="3">
    <source>
        <dbReference type="Proteomes" id="UP000824120"/>
    </source>
</evidence>
<evidence type="ECO:0000256" key="1">
    <source>
        <dbReference type="SAM" id="Phobius"/>
    </source>
</evidence>
<dbReference type="AlphaFoldDB" id="A0A9J5Z177"/>
<proteinExistence type="predicted"/>
<organism evidence="2 3">
    <name type="scientific">Solanum commersonii</name>
    <name type="common">Commerson's wild potato</name>
    <name type="synonym">Commerson's nightshade</name>
    <dbReference type="NCBI Taxonomy" id="4109"/>
    <lineage>
        <taxon>Eukaryota</taxon>
        <taxon>Viridiplantae</taxon>
        <taxon>Streptophyta</taxon>
        <taxon>Embryophyta</taxon>
        <taxon>Tracheophyta</taxon>
        <taxon>Spermatophyta</taxon>
        <taxon>Magnoliopsida</taxon>
        <taxon>eudicotyledons</taxon>
        <taxon>Gunneridae</taxon>
        <taxon>Pentapetalae</taxon>
        <taxon>asterids</taxon>
        <taxon>lamiids</taxon>
        <taxon>Solanales</taxon>
        <taxon>Solanaceae</taxon>
        <taxon>Solanoideae</taxon>
        <taxon>Solaneae</taxon>
        <taxon>Solanum</taxon>
    </lineage>
</organism>